<sequence length="164" mass="19394">MPSCWARSQISCFDERDFEAECQASKENQDLGRTPKQPRISEVVGRGGVERRLRGGRGARGDSTVSLRGAQVPLRRQKRTDEERWILTSPVVTRCVLVARAGGERRREKERRRGEDEEKRGEERRGEERKRGMEKRRREQRKRGERRGREKRRVKRRRGLGEER</sequence>
<name>A0A9N7YMI4_PLEPL</name>
<accession>A0A9N7YMI4</accession>
<feature type="compositionally biased region" description="Basic residues" evidence="1">
    <location>
        <begin position="132"/>
        <end position="158"/>
    </location>
</feature>
<organism evidence="2 3">
    <name type="scientific">Pleuronectes platessa</name>
    <name type="common">European plaice</name>
    <dbReference type="NCBI Taxonomy" id="8262"/>
    <lineage>
        <taxon>Eukaryota</taxon>
        <taxon>Metazoa</taxon>
        <taxon>Chordata</taxon>
        <taxon>Craniata</taxon>
        <taxon>Vertebrata</taxon>
        <taxon>Euteleostomi</taxon>
        <taxon>Actinopterygii</taxon>
        <taxon>Neopterygii</taxon>
        <taxon>Teleostei</taxon>
        <taxon>Neoteleostei</taxon>
        <taxon>Acanthomorphata</taxon>
        <taxon>Carangaria</taxon>
        <taxon>Pleuronectiformes</taxon>
        <taxon>Pleuronectoidei</taxon>
        <taxon>Pleuronectidae</taxon>
        <taxon>Pleuronectes</taxon>
    </lineage>
</organism>
<comment type="caution">
    <text evidence="2">The sequence shown here is derived from an EMBL/GenBank/DDBJ whole genome shotgun (WGS) entry which is preliminary data.</text>
</comment>
<evidence type="ECO:0000313" key="3">
    <source>
        <dbReference type="Proteomes" id="UP001153269"/>
    </source>
</evidence>
<proteinExistence type="predicted"/>
<dbReference type="AlphaFoldDB" id="A0A9N7YMI4"/>
<protein>
    <submittedName>
        <fullName evidence="2">Uncharacterized protein</fullName>
    </submittedName>
</protein>
<keyword evidence="3" id="KW-1185">Reference proteome</keyword>
<gene>
    <name evidence="2" type="ORF">PLEPLA_LOCUS20639</name>
</gene>
<feature type="compositionally biased region" description="Basic and acidic residues" evidence="1">
    <location>
        <begin position="102"/>
        <end position="131"/>
    </location>
</feature>
<dbReference type="EMBL" id="CADEAL010001447">
    <property type="protein sequence ID" value="CAB1432557.1"/>
    <property type="molecule type" value="Genomic_DNA"/>
</dbReference>
<reference evidence="2" key="1">
    <citation type="submission" date="2020-03" db="EMBL/GenBank/DDBJ databases">
        <authorList>
            <person name="Weist P."/>
        </authorList>
    </citation>
    <scope>NUCLEOTIDE SEQUENCE</scope>
</reference>
<feature type="region of interest" description="Disordered" evidence="1">
    <location>
        <begin position="25"/>
        <end position="81"/>
    </location>
</feature>
<evidence type="ECO:0000256" key="1">
    <source>
        <dbReference type="SAM" id="MobiDB-lite"/>
    </source>
</evidence>
<feature type="region of interest" description="Disordered" evidence="1">
    <location>
        <begin position="98"/>
        <end position="164"/>
    </location>
</feature>
<evidence type="ECO:0000313" key="2">
    <source>
        <dbReference type="EMBL" id="CAB1432557.1"/>
    </source>
</evidence>
<dbReference type="Proteomes" id="UP001153269">
    <property type="component" value="Unassembled WGS sequence"/>
</dbReference>